<feature type="domain" description="Sec23/Sec24 beta-sandwich" evidence="19">
    <location>
        <begin position="410"/>
        <end position="512"/>
    </location>
</feature>
<keyword evidence="12 14" id="KW-0472">Membrane</keyword>
<reference evidence="20" key="1">
    <citation type="submission" date="2020-05" db="EMBL/GenBank/DDBJ databases">
        <title>Phylogenomic resolution of chytrid fungi.</title>
        <authorList>
            <person name="Stajich J.E."/>
            <person name="Amses K."/>
            <person name="Simmons R."/>
            <person name="Seto K."/>
            <person name="Myers J."/>
            <person name="Bonds A."/>
            <person name="Quandt C.A."/>
            <person name="Barry K."/>
            <person name="Liu P."/>
            <person name="Grigoriev I."/>
            <person name="Longcore J.E."/>
            <person name="James T.Y."/>
        </authorList>
    </citation>
    <scope>NUCLEOTIDE SEQUENCE</scope>
    <source>
        <strain evidence="20">JEL0476</strain>
    </source>
</reference>
<evidence type="ECO:0000256" key="8">
    <source>
        <dbReference type="ARBA" id="ARBA00022833"/>
    </source>
</evidence>
<evidence type="ECO:0000256" key="1">
    <source>
        <dbReference type="ARBA" id="ARBA00004299"/>
    </source>
</evidence>
<keyword evidence="7 14" id="KW-0256">Endoplasmic reticulum</keyword>
<dbReference type="FunFam" id="2.30.30.380:FF:000001">
    <property type="entry name" value="Protein transport protein SEC23"/>
    <property type="match status" value="1"/>
</dbReference>
<evidence type="ECO:0000313" key="21">
    <source>
        <dbReference type="Proteomes" id="UP001211065"/>
    </source>
</evidence>
<dbReference type="InterPro" id="IPR036465">
    <property type="entry name" value="vWFA_dom_sf"/>
</dbReference>
<evidence type="ECO:0000256" key="5">
    <source>
        <dbReference type="ARBA" id="ARBA00022490"/>
    </source>
</evidence>
<keyword evidence="6 14" id="KW-0479">Metal-binding</keyword>
<comment type="caution">
    <text evidence="20">The sequence shown here is derived from an EMBL/GenBank/DDBJ whole genome shotgun (WGS) entry which is preliminary data.</text>
</comment>
<proteinExistence type="inferred from homology"/>
<dbReference type="GO" id="GO:0006886">
    <property type="term" value="P:intracellular protein transport"/>
    <property type="evidence" value="ECO:0007669"/>
    <property type="project" value="InterPro"/>
</dbReference>
<evidence type="ECO:0000259" key="16">
    <source>
        <dbReference type="Pfam" id="PF04810"/>
    </source>
</evidence>
<dbReference type="Pfam" id="PF08033">
    <property type="entry name" value="Sec23_BS"/>
    <property type="match status" value="1"/>
</dbReference>
<dbReference type="InterPro" id="IPR012990">
    <property type="entry name" value="Beta-sandwich_Sec23_24"/>
</dbReference>
<dbReference type="Pfam" id="PF04815">
    <property type="entry name" value="Sec23_helical"/>
    <property type="match status" value="1"/>
</dbReference>
<feature type="domain" description="Gelsolin-like" evidence="15">
    <location>
        <begin position="638"/>
        <end position="724"/>
    </location>
</feature>
<dbReference type="SUPFAM" id="SSF82919">
    <property type="entry name" value="Zn-finger domain of Sec23/24"/>
    <property type="match status" value="1"/>
</dbReference>
<keyword evidence="8 14" id="KW-0862">Zinc</keyword>
<feature type="domain" description="Sec23/Sec24 trunk" evidence="17">
    <location>
        <begin position="130"/>
        <end position="399"/>
    </location>
</feature>
<dbReference type="GO" id="GO:0005789">
    <property type="term" value="C:endoplasmic reticulum membrane"/>
    <property type="evidence" value="ECO:0007669"/>
    <property type="project" value="UniProtKB-SubCell"/>
</dbReference>
<evidence type="ECO:0000256" key="9">
    <source>
        <dbReference type="ARBA" id="ARBA00022892"/>
    </source>
</evidence>
<accession>A0AAD5XTX9</accession>
<feature type="domain" description="Zinc finger Sec23/Sec24-type" evidence="16">
    <location>
        <begin position="61"/>
        <end position="100"/>
    </location>
</feature>
<evidence type="ECO:0000256" key="14">
    <source>
        <dbReference type="RuleBase" id="RU365030"/>
    </source>
</evidence>
<dbReference type="InterPro" id="IPR037364">
    <property type="entry name" value="Sec23"/>
</dbReference>
<dbReference type="InterPro" id="IPR036180">
    <property type="entry name" value="Gelsolin-like_dom_sf"/>
</dbReference>
<evidence type="ECO:0000256" key="10">
    <source>
        <dbReference type="ARBA" id="ARBA00022927"/>
    </source>
</evidence>
<dbReference type="InterPro" id="IPR036174">
    <property type="entry name" value="Znf_Sec23_Sec24_sf"/>
</dbReference>
<keyword evidence="11 14" id="KW-0333">Golgi apparatus</keyword>
<dbReference type="GO" id="GO:0008270">
    <property type="term" value="F:zinc ion binding"/>
    <property type="evidence" value="ECO:0007669"/>
    <property type="project" value="InterPro"/>
</dbReference>
<evidence type="ECO:0000259" key="15">
    <source>
        <dbReference type="Pfam" id="PF00626"/>
    </source>
</evidence>
<dbReference type="InterPro" id="IPR006900">
    <property type="entry name" value="Sec23/24_helical_dom"/>
</dbReference>
<name>A0AAD5XTX9_9FUNG</name>
<dbReference type="GO" id="GO:0000139">
    <property type="term" value="C:Golgi membrane"/>
    <property type="evidence" value="ECO:0007669"/>
    <property type="project" value="UniProtKB-SubCell"/>
</dbReference>
<evidence type="ECO:0000256" key="3">
    <source>
        <dbReference type="ARBA" id="ARBA00009210"/>
    </source>
</evidence>
<dbReference type="FunFam" id="1.20.120.730:FF:000001">
    <property type="entry name" value="Protein transport protein SEC23"/>
    <property type="match status" value="1"/>
</dbReference>
<dbReference type="FunFam" id="3.40.20.10:FF:000006">
    <property type="entry name" value="Protein transport protein SEC23"/>
    <property type="match status" value="1"/>
</dbReference>
<dbReference type="GO" id="GO:0090110">
    <property type="term" value="P:COPII-coated vesicle cargo loading"/>
    <property type="evidence" value="ECO:0007669"/>
    <property type="project" value="TreeGrafter"/>
</dbReference>
<evidence type="ECO:0000259" key="17">
    <source>
        <dbReference type="Pfam" id="PF04811"/>
    </source>
</evidence>
<keyword evidence="4 14" id="KW-0813">Transport</keyword>
<dbReference type="CDD" id="cd11287">
    <property type="entry name" value="Sec23_C"/>
    <property type="match status" value="1"/>
</dbReference>
<keyword evidence="13 14" id="KW-0968">Cytoplasmic vesicle</keyword>
<dbReference type="GO" id="GO:0070971">
    <property type="term" value="C:endoplasmic reticulum exit site"/>
    <property type="evidence" value="ECO:0007669"/>
    <property type="project" value="TreeGrafter"/>
</dbReference>
<comment type="function">
    <text evidence="14">Component of the coat protein complex II (COPII) which promotes the formation of transport vesicles from the endoplasmic reticulum (ER). The coat has two main functions, the physical deformation of the endoplasmic reticulum membrane into vesicles and the selection of cargo molecules.</text>
</comment>
<dbReference type="SUPFAM" id="SSF81995">
    <property type="entry name" value="beta-sandwich domain of Sec23/24"/>
    <property type="match status" value="1"/>
</dbReference>
<dbReference type="SUPFAM" id="SSF53300">
    <property type="entry name" value="vWA-like"/>
    <property type="match status" value="1"/>
</dbReference>
<gene>
    <name evidence="20" type="primary">SEC23</name>
    <name evidence="20" type="ORF">HK099_007106</name>
</gene>
<comment type="subcellular location">
    <subcellularLocation>
        <location evidence="14">Cytoplasm</location>
    </subcellularLocation>
    <subcellularLocation>
        <location evidence="1 14">Cytoplasmic vesicle</location>
        <location evidence="1 14">COPII-coated vesicle membrane</location>
        <topology evidence="1 14">Peripheral membrane protein</topology>
        <orientation evidence="1 14">Cytoplasmic side</orientation>
    </subcellularLocation>
    <subcellularLocation>
        <location evidence="2 14">Endoplasmic reticulum membrane</location>
        <topology evidence="2 14">Peripheral membrane protein</topology>
        <orientation evidence="2 14">Cytoplasmic side</orientation>
    </subcellularLocation>
    <subcellularLocation>
        <location evidence="14">Golgi apparatus membrane</location>
        <topology evidence="14">Peripheral membrane protein</topology>
        <orientation evidence="14">Cytoplasmic side</orientation>
    </subcellularLocation>
</comment>
<organism evidence="20 21">
    <name type="scientific">Clydaea vesicula</name>
    <dbReference type="NCBI Taxonomy" id="447962"/>
    <lineage>
        <taxon>Eukaryota</taxon>
        <taxon>Fungi</taxon>
        <taxon>Fungi incertae sedis</taxon>
        <taxon>Chytridiomycota</taxon>
        <taxon>Chytridiomycota incertae sedis</taxon>
        <taxon>Chytridiomycetes</taxon>
        <taxon>Lobulomycetales</taxon>
        <taxon>Lobulomycetaceae</taxon>
        <taxon>Clydaea</taxon>
    </lineage>
</organism>
<dbReference type="SUPFAM" id="SSF82754">
    <property type="entry name" value="C-terminal, gelsolin-like domain of Sec23/24"/>
    <property type="match status" value="1"/>
</dbReference>
<dbReference type="Gene3D" id="2.30.30.380">
    <property type="entry name" value="Zn-finger domain of Sec23/24"/>
    <property type="match status" value="1"/>
</dbReference>
<dbReference type="InterPro" id="IPR029006">
    <property type="entry name" value="ADF-H/Gelsolin-like_dom_sf"/>
</dbReference>
<dbReference type="GO" id="GO:0030127">
    <property type="term" value="C:COPII vesicle coat"/>
    <property type="evidence" value="ECO:0007669"/>
    <property type="project" value="InterPro"/>
</dbReference>
<evidence type="ECO:0000313" key="20">
    <source>
        <dbReference type="EMBL" id="KAJ3213949.1"/>
    </source>
</evidence>
<dbReference type="PANTHER" id="PTHR11141:SF0">
    <property type="entry name" value="PROTEIN TRANSPORT PROTEIN SEC23"/>
    <property type="match status" value="1"/>
</dbReference>
<dbReference type="Gene3D" id="3.40.20.10">
    <property type="entry name" value="Severin"/>
    <property type="match status" value="1"/>
</dbReference>
<sequence>MYFIFILVNSFEEIEDRDGVRLSWNVWPSSRIEATRMVVPIGCLYSPLKERPNYEPLPYEPVTCKAPCRAILNPFCQIDVTGRLWICPFCLNRNPFPPHYKDISNQNLPAELLGAYTTIEYILSKPPALPPIFLFVVDTCIDDEDLKALKNSLVVGLSFLPQHSLVGLVTFGTMVQVHELGYSECPKSYVFKGSKDYTSKQIQEMLGLHASPAARPQQPVRPGQQLPPPPQNVGAGRFLQPVSQCEFQLTTIVEQLQRDPWPVANDKRPVRCTGTALSVAVGLLETSFSDTGARIMLFAAGAPTEGPGMVVGNELKEPIRSHNEIEKDTAKHLKKAIKFYDALAKRAADKGYIIDIYAGCLDQCGLQEMKGLVNFTNGLMILSDSFATEVFKQSFLRVFSKDSKGFLNMGFNATLEVQTTKELKVSGLIGPCVSANKKGPNVGELEIGISGTNAWKLCGISPKTCVAIYFEVASQQPSVHAGTRGLIQFVTYYQHSSGQFRLKVTTIARSWVDANAPDIPASFDQEASTVLMARIAAFKAEFDDSPDVLRWLDRMLIRLCQKFADYRKDDPSSFRLTDNFSIYPQFMFHLRRSQFLQVFNNSPDETAYYRHVLNREDVNNSLIMIQPTLMCYGFNGPPMPVLLDSVSIKPDVILLLDTFFHVLIFHGETIAAWRNAGFHEQPNYENFKQLLEIPKIDAQELLVDRFPIPRYIDCDQGGSQARFLIAKVNPSTSHTTNPGYGVDAGQAISTDDVSLQVFMEHLKKLAVSGTS</sequence>
<dbReference type="PANTHER" id="PTHR11141">
    <property type="entry name" value="PROTEIN TRANSPORT PROTEIN SEC23"/>
    <property type="match status" value="1"/>
</dbReference>
<dbReference type="InterPro" id="IPR006896">
    <property type="entry name" value="Sec23/24_trunk_dom"/>
</dbReference>
<dbReference type="GO" id="GO:0005096">
    <property type="term" value="F:GTPase activator activity"/>
    <property type="evidence" value="ECO:0007669"/>
    <property type="project" value="TreeGrafter"/>
</dbReference>
<dbReference type="FunFam" id="2.60.40.1670:FF:000006">
    <property type="entry name" value="Protein transport protein SEC23"/>
    <property type="match status" value="1"/>
</dbReference>
<evidence type="ECO:0000256" key="2">
    <source>
        <dbReference type="ARBA" id="ARBA00004397"/>
    </source>
</evidence>
<dbReference type="InterPro" id="IPR037550">
    <property type="entry name" value="Sec23_C"/>
</dbReference>
<dbReference type="InterPro" id="IPR006895">
    <property type="entry name" value="Znf_Sec23_Sec24"/>
</dbReference>
<evidence type="ECO:0000256" key="12">
    <source>
        <dbReference type="ARBA" id="ARBA00023136"/>
    </source>
</evidence>
<dbReference type="Gene3D" id="3.40.50.410">
    <property type="entry name" value="von Willebrand factor, type A domain"/>
    <property type="match status" value="1"/>
</dbReference>
<dbReference type="Pfam" id="PF00626">
    <property type="entry name" value="Gelsolin"/>
    <property type="match status" value="1"/>
</dbReference>
<evidence type="ECO:0000259" key="18">
    <source>
        <dbReference type="Pfam" id="PF04815"/>
    </source>
</evidence>
<dbReference type="EMBL" id="JADGJW010000662">
    <property type="protein sequence ID" value="KAJ3213949.1"/>
    <property type="molecule type" value="Genomic_DNA"/>
</dbReference>
<dbReference type="AlphaFoldDB" id="A0AAD5XTX9"/>
<dbReference type="Pfam" id="PF04810">
    <property type="entry name" value="zf-Sec23_Sec24"/>
    <property type="match status" value="1"/>
</dbReference>
<evidence type="ECO:0000256" key="11">
    <source>
        <dbReference type="ARBA" id="ARBA00023034"/>
    </source>
</evidence>
<keyword evidence="9 14" id="KW-0931">ER-Golgi transport</keyword>
<keyword evidence="21" id="KW-1185">Reference proteome</keyword>
<dbReference type="Gene3D" id="2.60.40.1670">
    <property type="entry name" value="beta-sandwich domain of Sec23/24"/>
    <property type="match status" value="1"/>
</dbReference>
<evidence type="ECO:0000259" key="19">
    <source>
        <dbReference type="Pfam" id="PF08033"/>
    </source>
</evidence>
<dbReference type="InterPro" id="IPR007123">
    <property type="entry name" value="Gelsolin-like_dom"/>
</dbReference>
<evidence type="ECO:0000256" key="6">
    <source>
        <dbReference type="ARBA" id="ARBA00022723"/>
    </source>
</evidence>
<keyword evidence="5 14" id="KW-0963">Cytoplasm</keyword>
<dbReference type="SUPFAM" id="SSF81811">
    <property type="entry name" value="Helical domain of Sec23/24"/>
    <property type="match status" value="1"/>
</dbReference>
<evidence type="ECO:0000256" key="13">
    <source>
        <dbReference type="ARBA" id="ARBA00023329"/>
    </source>
</evidence>
<keyword evidence="10 14" id="KW-0653">Protein transport</keyword>
<dbReference type="Gene3D" id="1.20.120.730">
    <property type="entry name" value="Sec23/Sec24 helical domain"/>
    <property type="match status" value="1"/>
</dbReference>
<dbReference type="Proteomes" id="UP001211065">
    <property type="component" value="Unassembled WGS sequence"/>
</dbReference>
<dbReference type="InterPro" id="IPR036175">
    <property type="entry name" value="Sec23/24_helical_dom_sf"/>
</dbReference>
<comment type="similarity">
    <text evidence="3 14">Belongs to the SEC23/SEC24 family. SEC23 subfamily.</text>
</comment>
<dbReference type="FunFam" id="3.40.50.410:FF:000008">
    <property type="entry name" value="Protein transport protein SEC23"/>
    <property type="match status" value="1"/>
</dbReference>
<feature type="domain" description="Sec23/Sec24 helical" evidence="18">
    <location>
        <begin position="524"/>
        <end position="622"/>
    </location>
</feature>
<evidence type="ECO:0000256" key="7">
    <source>
        <dbReference type="ARBA" id="ARBA00022824"/>
    </source>
</evidence>
<dbReference type="Pfam" id="PF04811">
    <property type="entry name" value="Sec23_trunk"/>
    <property type="match status" value="1"/>
</dbReference>
<protein>
    <recommendedName>
        <fullName evidence="14">Protein transport protein SEC23</fullName>
    </recommendedName>
</protein>
<evidence type="ECO:0000256" key="4">
    <source>
        <dbReference type="ARBA" id="ARBA00022448"/>
    </source>
</evidence>